<proteinExistence type="inferred from homology"/>
<dbReference type="RefSeq" id="WP_092410169.1">
    <property type="nucleotide sequence ID" value="NZ_FOVF01000033.1"/>
</dbReference>
<dbReference type="GO" id="GO:0016491">
    <property type="term" value="F:oxidoreductase activity"/>
    <property type="evidence" value="ECO:0007669"/>
    <property type="project" value="UniProtKB-KW"/>
</dbReference>
<dbReference type="PANTHER" id="PTHR22604:SF105">
    <property type="entry name" value="TRANS-1,2-DIHYDROBENZENE-1,2-DIOL DEHYDROGENASE"/>
    <property type="match status" value="1"/>
</dbReference>
<dbReference type="InterPro" id="IPR055170">
    <property type="entry name" value="GFO_IDH_MocA-like_dom"/>
</dbReference>
<comment type="similarity">
    <text evidence="1">Belongs to the Gfo/Idh/MocA family.</text>
</comment>
<dbReference type="Proteomes" id="UP000198575">
    <property type="component" value="Unassembled WGS sequence"/>
</dbReference>
<evidence type="ECO:0000256" key="2">
    <source>
        <dbReference type="ARBA" id="ARBA00023002"/>
    </source>
</evidence>
<dbReference type="STRING" id="578942.SAMN05216289_13324"/>
<dbReference type="EMBL" id="FOVF01000033">
    <property type="protein sequence ID" value="SFN58409.1"/>
    <property type="molecule type" value="Genomic_DNA"/>
</dbReference>
<evidence type="ECO:0000313" key="5">
    <source>
        <dbReference type="EMBL" id="SFN58409.1"/>
    </source>
</evidence>
<evidence type="ECO:0000313" key="6">
    <source>
        <dbReference type="Proteomes" id="UP000198575"/>
    </source>
</evidence>
<dbReference type="InterPro" id="IPR050984">
    <property type="entry name" value="Gfo/Idh/MocA_domain"/>
</dbReference>
<dbReference type="Pfam" id="PF01408">
    <property type="entry name" value="GFO_IDH_MocA"/>
    <property type="match status" value="1"/>
</dbReference>
<name>A0A1I5A8E9_9GAMM</name>
<dbReference type="InterPro" id="IPR036291">
    <property type="entry name" value="NAD(P)-bd_dom_sf"/>
</dbReference>
<keyword evidence="2" id="KW-0560">Oxidoreductase</keyword>
<evidence type="ECO:0000259" key="3">
    <source>
        <dbReference type="Pfam" id="PF01408"/>
    </source>
</evidence>
<protein>
    <submittedName>
        <fullName evidence="5">Predicted dehydrogenase</fullName>
    </submittedName>
</protein>
<feature type="domain" description="GFO/IDH/MocA-like oxidoreductase" evidence="4">
    <location>
        <begin position="134"/>
        <end position="249"/>
    </location>
</feature>
<organism evidence="5 6">
    <name type="scientific">Dokdonella immobilis</name>
    <dbReference type="NCBI Taxonomy" id="578942"/>
    <lineage>
        <taxon>Bacteria</taxon>
        <taxon>Pseudomonadati</taxon>
        <taxon>Pseudomonadota</taxon>
        <taxon>Gammaproteobacteria</taxon>
        <taxon>Lysobacterales</taxon>
        <taxon>Rhodanobacteraceae</taxon>
        <taxon>Dokdonella</taxon>
    </lineage>
</organism>
<keyword evidence="6" id="KW-1185">Reference proteome</keyword>
<dbReference type="GO" id="GO:0000166">
    <property type="term" value="F:nucleotide binding"/>
    <property type="evidence" value="ECO:0007669"/>
    <property type="project" value="InterPro"/>
</dbReference>
<gene>
    <name evidence="5" type="ORF">SAMN05216289_13324</name>
</gene>
<dbReference type="Gene3D" id="3.30.360.10">
    <property type="entry name" value="Dihydrodipicolinate Reductase, domain 2"/>
    <property type="match status" value="1"/>
</dbReference>
<reference evidence="5 6" key="1">
    <citation type="submission" date="2016-10" db="EMBL/GenBank/DDBJ databases">
        <authorList>
            <person name="de Groot N.N."/>
        </authorList>
    </citation>
    <scope>NUCLEOTIDE SEQUENCE [LARGE SCALE GENOMIC DNA]</scope>
    <source>
        <strain evidence="5 6">CGMCC 1.7659</strain>
    </source>
</reference>
<dbReference type="PANTHER" id="PTHR22604">
    <property type="entry name" value="OXIDOREDUCTASES"/>
    <property type="match status" value="1"/>
</dbReference>
<dbReference type="InterPro" id="IPR000683">
    <property type="entry name" value="Gfo/Idh/MocA-like_OxRdtase_N"/>
</dbReference>
<evidence type="ECO:0000256" key="1">
    <source>
        <dbReference type="ARBA" id="ARBA00010928"/>
    </source>
</evidence>
<evidence type="ECO:0000259" key="4">
    <source>
        <dbReference type="Pfam" id="PF22725"/>
    </source>
</evidence>
<dbReference type="Gene3D" id="3.40.50.720">
    <property type="entry name" value="NAD(P)-binding Rossmann-like Domain"/>
    <property type="match status" value="1"/>
</dbReference>
<feature type="domain" description="Gfo/Idh/MocA-like oxidoreductase N-terminal" evidence="3">
    <location>
        <begin position="6"/>
        <end position="122"/>
    </location>
</feature>
<sequence length="329" mass="36244">MSTRKIRWGVIGAGRIARQFAADVTHTRNAELVAVAARERPRAREFAARWSIPAAYAGYEPLYEAADVDALYIATPHTLHLEQASAALRAGKAVFCEKPITVSAVQCQQLIDEAAQQQCFLAEAMWTLFLPAIRMAQAWVAEGRIGTLTHLSADFGYPMPYKPVGREYDPALGGGVLLDMGIYPITLALQFFPDNPQAMHTVTQFAENGVEDHLSMLWDCGAASASLTTSFRSKLPNVATIVGTDGYIRIPDFWRARECSLFRLDERIDHFYDGRKGGGFEFEIQSVSEDIAAGRLSSALVPLETSLRVQRMMGRIRSEFSSPAPPMPG</sequence>
<dbReference type="SUPFAM" id="SSF51735">
    <property type="entry name" value="NAD(P)-binding Rossmann-fold domains"/>
    <property type="match status" value="1"/>
</dbReference>
<dbReference type="SUPFAM" id="SSF55347">
    <property type="entry name" value="Glyceraldehyde-3-phosphate dehydrogenase-like, C-terminal domain"/>
    <property type="match status" value="1"/>
</dbReference>
<dbReference type="Pfam" id="PF22725">
    <property type="entry name" value="GFO_IDH_MocA_C3"/>
    <property type="match status" value="1"/>
</dbReference>
<dbReference type="AlphaFoldDB" id="A0A1I5A8E9"/>
<dbReference type="OrthoDB" id="9781031at2"/>
<accession>A0A1I5A8E9</accession>